<name>A0A9Q3Z3G8_9ACTN</name>
<proteinExistence type="predicted"/>
<sequence length="103" mass="11020">MVVDNGAWQRYYSHWAAHRVVDDLLPGPVAATRCFRANREIDEWLDDVWCEGAALVDHDRRILLSTPSPAPSPACACLTEAFAPGAATGNPSSTSPPAPACST</sequence>
<dbReference type="EMBL" id="JAJSBI010000001">
    <property type="protein sequence ID" value="MCD9872531.1"/>
    <property type="molecule type" value="Genomic_DNA"/>
</dbReference>
<protein>
    <submittedName>
        <fullName evidence="1">Uncharacterized protein</fullName>
    </submittedName>
</protein>
<evidence type="ECO:0000313" key="1">
    <source>
        <dbReference type="EMBL" id="MCD9872531.1"/>
    </source>
</evidence>
<dbReference type="Proteomes" id="UP001108029">
    <property type="component" value="Unassembled WGS sequence"/>
</dbReference>
<accession>A0A9Q3Z3G8</accession>
<dbReference type="RefSeq" id="WP_232646479.1">
    <property type="nucleotide sequence ID" value="NZ_JAJSBI010000001.1"/>
</dbReference>
<reference evidence="1" key="1">
    <citation type="submission" date="2021-12" db="EMBL/GenBank/DDBJ databases">
        <authorList>
            <person name="Lee J.-H."/>
            <person name="Kim S.-B."/>
        </authorList>
    </citation>
    <scope>NUCLEOTIDE SEQUENCE</scope>
    <source>
        <strain evidence="1">NR30</strain>
    </source>
</reference>
<organism evidence="1 2">
    <name type="scientific">Streptomyces guryensis</name>
    <dbReference type="NCBI Taxonomy" id="2886947"/>
    <lineage>
        <taxon>Bacteria</taxon>
        <taxon>Bacillati</taxon>
        <taxon>Actinomycetota</taxon>
        <taxon>Actinomycetes</taxon>
        <taxon>Kitasatosporales</taxon>
        <taxon>Streptomycetaceae</taxon>
        <taxon>Streptomyces</taxon>
    </lineage>
</organism>
<gene>
    <name evidence="1" type="ORF">LJ657_02365</name>
</gene>
<comment type="caution">
    <text evidence="1">The sequence shown here is derived from an EMBL/GenBank/DDBJ whole genome shotgun (WGS) entry which is preliminary data.</text>
</comment>
<dbReference type="AlphaFoldDB" id="A0A9Q3Z3G8"/>
<keyword evidence="2" id="KW-1185">Reference proteome</keyword>
<evidence type="ECO:0000313" key="2">
    <source>
        <dbReference type="Proteomes" id="UP001108029"/>
    </source>
</evidence>